<feature type="transmembrane region" description="Helical" evidence="1">
    <location>
        <begin position="199"/>
        <end position="222"/>
    </location>
</feature>
<keyword evidence="1" id="KW-0812">Transmembrane</keyword>
<reference evidence="2 3" key="1">
    <citation type="submission" date="2018-11" db="EMBL/GenBank/DDBJ databases">
        <title>Whole genome sequence of Bibersteinia trehalosi strain OADDL-BT1 an multidrug resistant pathogen isolate.</title>
        <authorList>
            <person name="Couger M."/>
            <person name="Ramachandran A."/>
        </authorList>
    </citation>
    <scope>NUCLEOTIDE SEQUENCE [LARGE SCALE GENOMIC DNA]</scope>
    <source>
        <strain evidence="2 3">OADDL-BT1</strain>
    </source>
</reference>
<protein>
    <submittedName>
        <fullName evidence="2">Uncharacterized protein</fullName>
    </submittedName>
</protein>
<evidence type="ECO:0000256" key="1">
    <source>
        <dbReference type="SAM" id="Phobius"/>
    </source>
</evidence>
<name>A0A426FHU9_BIBTR</name>
<gene>
    <name evidence="2" type="ORF">EIM44_06520</name>
</gene>
<accession>A0A426FHU9</accession>
<sequence length="311" mass="36700">MPQTTREIIGAWEEVAYLLNISEEKDKPFQEVEKVIEKREKLSKLLTSYLVNRLDDKSKDKIYNHFLEVRNTIIQNGFKNSPNLLTLNTNVIKDILYHLNQIELQFKDLDFFELYSDLYDKNQQIFESVYEEKKKEITDWLAYKTGEDISSIFEENKNQIDFVITGQYLLFFVILILVCCIGFNFISNEINSINFKNTGYSILILLSKYIFIIPLLWVALFVSKRLVENRKIYHTYLHKEVAAKSYINYLEYIKNNPIYFENGQETHDLLLKNTIETLGINPALLLDKTTAEKIPTEELMMKLVDKIQTKN</sequence>
<evidence type="ECO:0000313" key="2">
    <source>
        <dbReference type="EMBL" id="RRN03838.1"/>
    </source>
</evidence>
<dbReference type="AlphaFoldDB" id="A0A426FHU9"/>
<keyword evidence="1" id="KW-0472">Membrane</keyword>
<dbReference type="RefSeq" id="WP_125134927.1">
    <property type="nucleotide sequence ID" value="NZ_RRUC01000021.1"/>
</dbReference>
<keyword evidence="1" id="KW-1133">Transmembrane helix</keyword>
<organism evidence="2 3">
    <name type="scientific">Bibersteinia trehalosi</name>
    <name type="common">Pasteurella trehalosi</name>
    <dbReference type="NCBI Taxonomy" id="47735"/>
    <lineage>
        <taxon>Bacteria</taxon>
        <taxon>Pseudomonadati</taxon>
        <taxon>Pseudomonadota</taxon>
        <taxon>Gammaproteobacteria</taxon>
        <taxon>Pasteurellales</taxon>
        <taxon>Pasteurellaceae</taxon>
        <taxon>Bibersteinia</taxon>
    </lineage>
</organism>
<feature type="transmembrane region" description="Helical" evidence="1">
    <location>
        <begin position="168"/>
        <end position="187"/>
    </location>
</feature>
<evidence type="ECO:0000313" key="3">
    <source>
        <dbReference type="Proteomes" id="UP000276010"/>
    </source>
</evidence>
<comment type="caution">
    <text evidence="2">The sequence shown here is derived from an EMBL/GenBank/DDBJ whole genome shotgun (WGS) entry which is preliminary data.</text>
</comment>
<dbReference type="Proteomes" id="UP000276010">
    <property type="component" value="Unassembled WGS sequence"/>
</dbReference>
<dbReference type="EMBL" id="RRUC01000021">
    <property type="protein sequence ID" value="RRN03838.1"/>
    <property type="molecule type" value="Genomic_DNA"/>
</dbReference>
<proteinExistence type="predicted"/>